<evidence type="ECO:0000313" key="2">
    <source>
        <dbReference type="EMBL" id="QPJ66526.1"/>
    </source>
</evidence>
<evidence type="ECO:0008006" key="4">
    <source>
        <dbReference type="Google" id="ProtNLM"/>
    </source>
</evidence>
<evidence type="ECO:0000313" key="3">
    <source>
        <dbReference type="Proteomes" id="UP000594464"/>
    </source>
</evidence>
<proteinExistence type="predicted"/>
<dbReference type="Proteomes" id="UP000594464">
    <property type="component" value="Chromosome"/>
</dbReference>
<protein>
    <recommendedName>
        <fullName evidence="4">POTRA domain-containing protein</fullName>
    </recommendedName>
</protein>
<name>A0A7T0G4P4_9BACT</name>
<reference evidence="3" key="1">
    <citation type="submission" date="2020-02" db="EMBL/GenBank/DDBJ databases">
        <title>Genomic and physiological characterization of two novel Nitrospinaceae genera.</title>
        <authorList>
            <person name="Mueller A.J."/>
            <person name="Jung M.-Y."/>
            <person name="Strachan C.R."/>
            <person name="Herbold C.W."/>
            <person name="Kirkegaard R.H."/>
            <person name="Daims H."/>
        </authorList>
    </citation>
    <scope>NUCLEOTIDE SEQUENCE [LARGE SCALE GENOMIC DNA]</scope>
</reference>
<organism evidence="2 3">
    <name type="scientific">Candidatus Nitrohelix vancouverensis</name>
    <dbReference type="NCBI Taxonomy" id="2705534"/>
    <lineage>
        <taxon>Bacteria</taxon>
        <taxon>Pseudomonadati</taxon>
        <taxon>Nitrospinota/Tectimicrobiota group</taxon>
        <taxon>Nitrospinota</taxon>
        <taxon>Nitrospinia</taxon>
        <taxon>Nitrospinales</taxon>
        <taxon>Nitrospinaceae</taxon>
        <taxon>Candidatus Nitrohelix</taxon>
    </lineage>
</organism>
<evidence type="ECO:0000256" key="1">
    <source>
        <dbReference type="SAM" id="SignalP"/>
    </source>
</evidence>
<dbReference type="AlphaFoldDB" id="A0A7T0G4P4"/>
<accession>A0A7T0G4P4</accession>
<dbReference type="EMBL" id="CP048620">
    <property type="protein sequence ID" value="QPJ66526.1"/>
    <property type="molecule type" value="Genomic_DNA"/>
</dbReference>
<dbReference type="KEGG" id="nva:G3M78_14405"/>
<feature type="signal peptide" evidence="1">
    <location>
        <begin position="1"/>
        <end position="25"/>
    </location>
</feature>
<keyword evidence="1" id="KW-0732">Signal</keyword>
<gene>
    <name evidence="2" type="ORF">G3M78_14405</name>
</gene>
<feature type="chain" id="PRO_5032677015" description="POTRA domain-containing protein" evidence="1">
    <location>
        <begin position="26"/>
        <end position="229"/>
    </location>
</feature>
<sequence length="229" mass="25299">MMRFRLKICLMVFLASLLGAGTHLHASSLGSLKLVKPDSGAKAVSAEVTGFRSANFSMDEKEIYRAIFKDFKIPRSKIARSIHPVEKTITLGITVEDLLPGSGASHIFYILGHRSEKLMQVNIIWGKPVDPKSEPQTVVETANQLRNHFIQEGFQREGLAVNTPLEDGSILVFRGKDQKGRMAVLLLQNPADKGGEKGGANKIDDVNLRLSYIEKPDAPDIFKIKKGDF</sequence>